<dbReference type="Proteomes" id="UP000481153">
    <property type="component" value="Unassembled WGS sequence"/>
</dbReference>
<accession>A0A6G0W5E1</accession>
<protein>
    <recommendedName>
        <fullName evidence="6">Glycosyltransferase 2-like domain-containing protein</fullName>
    </recommendedName>
</protein>
<keyword evidence="2" id="KW-0472">Membrane</keyword>
<keyword evidence="5" id="KW-1185">Reference proteome</keyword>
<name>A0A6G0W5E1_9STRA</name>
<evidence type="ECO:0000256" key="1">
    <source>
        <dbReference type="SAM" id="Coils"/>
    </source>
</evidence>
<evidence type="ECO:0000313" key="5">
    <source>
        <dbReference type="Proteomes" id="UP000481153"/>
    </source>
</evidence>
<feature type="transmembrane region" description="Helical" evidence="2">
    <location>
        <begin position="494"/>
        <end position="511"/>
    </location>
</feature>
<evidence type="ECO:0008006" key="6">
    <source>
        <dbReference type="Google" id="ProtNLM"/>
    </source>
</evidence>
<comment type="caution">
    <text evidence="4">The sequence shown here is derived from an EMBL/GenBank/DDBJ whole genome shotgun (WGS) entry which is preliminary data.</text>
</comment>
<dbReference type="InterPro" id="IPR021067">
    <property type="entry name" value="Glycosyltransferase"/>
</dbReference>
<dbReference type="Pfam" id="PF11397">
    <property type="entry name" value="GlcNAc"/>
    <property type="match status" value="2"/>
</dbReference>
<dbReference type="AlphaFoldDB" id="A0A6G0W5E1"/>
<gene>
    <name evidence="4" type="ORF">Ae201684_018566</name>
</gene>
<evidence type="ECO:0000313" key="4">
    <source>
        <dbReference type="EMBL" id="KAF0722274.1"/>
    </source>
</evidence>
<dbReference type="PANTHER" id="PTHR34496:SF6">
    <property type="entry name" value="GLYCOSYLTRANSFERASE 2-LIKE DOMAIN-CONTAINING PROTEIN"/>
    <property type="match status" value="1"/>
</dbReference>
<dbReference type="EMBL" id="VJMJ01000340">
    <property type="protein sequence ID" value="KAF0722274.1"/>
    <property type="molecule type" value="Genomic_DNA"/>
</dbReference>
<dbReference type="VEuPathDB" id="FungiDB:AeMF1_001580"/>
<organism evidence="4 5">
    <name type="scientific">Aphanomyces euteiches</name>
    <dbReference type="NCBI Taxonomy" id="100861"/>
    <lineage>
        <taxon>Eukaryota</taxon>
        <taxon>Sar</taxon>
        <taxon>Stramenopiles</taxon>
        <taxon>Oomycota</taxon>
        <taxon>Saprolegniomycetes</taxon>
        <taxon>Saprolegniales</taxon>
        <taxon>Verrucalvaceae</taxon>
        <taxon>Aphanomyces</taxon>
    </lineage>
</organism>
<keyword evidence="2" id="KW-0812">Transmembrane</keyword>
<proteinExistence type="predicted"/>
<keyword evidence="3" id="KW-0732">Signal</keyword>
<dbReference type="PANTHER" id="PTHR34496">
    <property type="entry name" value="GLCNAC TRANSFERASE-RELATED"/>
    <property type="match status" value="1"/>
</dbReference>
<sequence>MRCVLWAGSLLAVLVQAAVPYIEFDGKDGHIYHELDPLSQNIPLLDSQKHLRPPPPRIPTTYDIFIGVSAYRDGVRCGFTLFTAFSRATNPKRVYIGVVDQTMPDDPKCLDEYCKLANAHWKECRYKDQVKIDARHALESMGPNIARYYQQQLVGDQEFCLQVDAHSQLLQDWDTILVKEWARTENEMAVLTNYPLSFRDLSDDGTYTQTDGSHLCDLMERHKVDDIPYMTGIKRIHNSEHPQMSTFFGACLSFSKCHAEKRAPVDKHMKWLFFGEEYLRSYVLWTNGYDLYSPSRHGGVVFHNWTAKAYELLYWKDVPKDREERKWKEEAMSHNRLRAILKLPFHGEVDTTDINVYDQGTVRSTQQFLNFSGVSQVDAKLDEERCMQLHWVPYARPEIIELLLPGWSMYSSSTEKKSTEEEKAAWKDSVEAIQALGAKLEAKDVQRQEPAWLDSLKEKEDELLKKLDATLREKEDLLLKKLDERNAVMSVSEFTPALVLLVGLALVALVVRGRWSKI</sequence>
<reference evidence="4 5" key="1">
    <citation type="submission" date="2019-07" db="EMBL/GenBank/DDBJ databases">
        <title>Genomics analysis of Aphanomyces spp. identifies a new class of oomycete effector associated with host adaptation.</title>
        <authorList>
            <person name="Gaulin E."/>
        </authorList>
    </citation>
    <scope>NUCLEOTIDE SEQUENCE [LARGE SCALE GENOMIC DNA]</scope>
    <source>
        <strain evidence="4 5">ATCC 201684</strain>
    </source>
</reference>
<keyword evidence="2" id="KW-1133">Transmembrane helix</keyword>
<feature type="coiled-coil region" evidence="1">
    <location>
        <begin position="453"/>
        <end position="484"/>
    </location>
</feature>
<keyword evidence="1" id="KW-0175">Coiled coil</keyword>
<evidence type="ECO:0000256" key="2">
    <source>
        <dbReference type="SAM" id="Phobius"/>
    </source>
</evidence>
<feature type="chain" id="PRO_5026282129" description="Glycosyltransferase 2-like domain-containing protein" evidence="3">
    <location>
        <begin position="18"/>
        <end position="518"/>
    </location>
</feature>
<evidence type="ECO:0000256" key="3">
    <source>
        <dbReference type="SAM" id="SignalP"/>
    </source>
</evidence>
<feature type="signal peptide" evidence="3">
    <location>
        <begin position="1"/>
        <end position="17"/>
    </location>
</feature>